<organism evidence="11 12">
    <name type="scientific">[Myrmecia] bisecta</name>
    <dbReference type="NCBI Taxonomy" id="41462"/>
    <lineage>
        <taxon>Eukaryota</taxon>
        <taxon>Viridiplantae</taxon>
        <taxon>Chlorophyta</taxon>
        <taxon>core chlorophytes</taxon>
        <taxon>Trebouxiophyceae</taxon>
        <taxon>Trebouxiales</taxon>
        <taxon>Trebouxiaceae</taxon>
        <taxon>Myrmecia</taxon>
    </lineage>
</organism>
<feature type="domain" description="Helicase C-terminal" evidence="10">
    <location>
        <begin position="781"/>
        <end position="927"/>
    </location>
</feature>
<gene>
    <name evidence="11" type="ORF">WJX72_006943</name>
</gene>
<evidence type="ECO:0000256" key="7">
    <source>
        <dbReference type="ARBA" id="ARBA00023054"/>
    </source>
</evidence>
<dbReference type="GO" id="GO:0016787">
    <property type="term" value="F:hydrolase activity"/>
    <property type="evidence" value="ECO:0007669"/>
    <property type="project" value="UniProtKB-KW"/>
</dbReference>
<dbReference type="GO" id="GO:0004386">
    <property type="term" value="F:helicase activity"/>
    <property type="evidence" value="ECO:0007669"/>
    <property type="project" value="UniProtKB-KW"/>
</dbReference>
<evidence type="ECO:0000259" key="9">
    <source>
        <dbReference type="PROSITE" id="PS51192"/>
    </source>
</evidence>
<dbReference type="PANTHER" id="PTHR10799">
    <property type="entry name" value="SNF2/RAD54 HELICASE FAMILY"/>
    <property type="match status" value="1"/>
</dbReference>
<dbReference type="Proteomes" id="UP001489004">
    <property type="component" value="Unassembled WGS sequence"/>
</dbReference>
<keyword evidence="4" id="KW-0378">Hydrolase</keyword>
<keyword evidence="6" id="KW-0067">ATP-binding</keyword>
<proteinExistence type="inferred from homology"/>
<keyword evidence="5" id="KW-0347">Helicase</keyword>
<dbReference type="SUPFAM" id="SSF52540">
    <property type="entry name" value="P-loop containing nucleoside triphosphate hydrolases"/>
    <property type="match status" value="2"/>
</dbReference>
<evidence type="ECO:0000256" key="1">
    <source>
        <dbReference type="ARBA" id="ARBA00004123"/>
    </source>
</evidence>
<sequence>MMLPQHSQAVADLLGRFTTTLTPHGASFANIVQVAVETLQKETPPSPEAATTLQRILHQHLLVDMPCAGNTYVLTLLPLEQRLQLQAQVACSQALSRWHRPPPWALSMCTGGAASAIAEIEKEVEAAQVHEPAKSQRRARHCRKRRRLTIWRCKAHPALKLTILADAAVTAALARLKAGRRQEQRRAYLARQLQPGSNQAMGQAVRFGPGSQAPATPPDLQALVKLKMQHAAPLIRHAQNALQATILTRVLPSTRSTSNDRCSRAEGLGAGTKLPGFWPRFCNSEEDYRRLRHLQQAKRKDFAAAVLAFRKQNFQPAAAERRTVQEMCNMSVQAWHRAAEEAARLAREAAARERLAMLKANDVEAYLKLLQTGKTARVRELLAHTDACLRHLASRLKIRKKHAQPTAAAAGAGSSGQAQDEGLDAFKHSNEDWNALAMSFDADVKEQPAMLKAGDLRDYQLKGLRWLVSLHDNGLNGILADEMGLGKTIQVIALVAYLVESRSQKGPFLIVAPSSLLPNWESEFQRWAPDLNLVSYKGSAEARAAMFASKVQPRCARFHVLLTSYEFLMGKADRPRLARLHWKYLIIDEGHRLKNADCKLNAELKHYRTDCRLLLTGTPLQNKLEELWALLNFLMPTLFDSSDDFQQWFGSPERTLGLDAEDAEAALLSQEESLLVTNRLHQVLRPFMLRRLKESVATELPDKVEHLLKVPASAYQQALCGLLEAELCKGKAIKGINNTAMELRNICNHPLLSRLHPEGGERSLPGHVLPAEVRLSGKLELLDRVLVKLHAAGHKVLLFSTMTRLLDILEDYLGWRGFDYLRLDGATSAAERGQLVDDFNAPASKAFVFLLSIRAGGVGLNLQAADTVIMYDTDWNPQIDLQAQARAHRIGQKRQVLVLRMQTAGSIEERICSAAAEKRSFADRSITGGFFDMKTSAEERRQYLLHVIRTSAQQQDLAASTSLSDAELNKLLLRGEHEAAIFEREDLRLAQQELAAWQRSAPRGAYSRLVTSDDAAALIAEAQAAAAPVDEDEGRDFGRGKRQRDHVGYVDMGGRAFNKICRNGLSELGWLQ</sequence>
<dbReference type="InterPro" id="IPR001650">
    <property type="entry name" value="Helicase_C-like"/>
</dbReference>
<evidence type="ECO:0000256" key="2">
    <source>
        <dbReference type="ARBA" id="ARBA00007025"/>
    </source>
</evidence>
<dbReference type="InterPro" id="IPR038718">
    <property type="entry name" value="SNF2-like_sf"/>
</dbReference>
<evidence type="ECO:0000313" key="11">
    <source>
        <dbReference type="EMBL" id="KAK9820162.1"/>
    </source>
</evidence>
<comment type="subcellular location">
    <subcellularLocation>
        <location evidence="1">Nucleus</location>
    </subcellularLocation>
</comment>
<dbReference type="InterPro" id="IPR014001">
    <property type="entry name" value="Helicase_ATP-bd"/>
</dbReference>
<dbReference type="SMART" id="SM00490">
    <property type="entry name" value="HELICc"/>
    <property type="match status" value="1"/>
</dbReference>
<accession>A0AAW1QFG9</accession>
<dbReference type="InterPro" id="IPR027417">
    <property type="entry name" value="P-loop_NTPase"/>
</dbReference>
<keyword evidence="3" id="KW-0547">Nucleotide-binding</keyword>
<dbReference type="Pfam" id="PF00271">
    <property type="entry name" value="Helicase_C"/>
    <property type="match status" value="1"/>
</dbReference>
<dbReference type="GO" id="GO:0005634">
    <property type="term" value="C:nucleus"/>
    <property type="evidence" value="ECO:0007669"/>
    <property type="project" value="UniProtKB-SubCell"/>
</dbReference>
<comment type="caution">
    <text evidence="11">The sequence shown here is derived from an EMBL/GenBank/DDBJ whole genome shotgun (WGS) entry which is preliminary data.</text>
</comment>
<dbReference type="PROSITE" id="PS51194">
    <property type="entry name" value="HELICASE_CTER"/>
    <property type="match status" value="1"/>
</dbReference>
<dbReference type="GO" id="GO:0005524">
    <property type="term" value="F:ATP binding"/>
    <property type="evidence" value="ECO:0007669"/>
    <property type="project" value="UniProtKB-KW"/>
</dbReference>
<evidence type="ECO:0000256" key="8">
    <source>
        <dbReference type="ARBA" id="ARBA00023242"/>
    </source>
</evidence>
<evidence type="ECO:0000256" key="4">
    <source>
        <dbReference type="ARBA" id="ARBA00022801"/>
    </source>
</evidence>
<evidence type="ECO:0000256" key="3">
    <source>
        <dbReference type="ARBA" id="ARBA00022741"/>
    </source>
</evidence>
<evidence type="ECO:0000313" key="12">
    <source>
        <dbReference type="Proteomes" id="UP001489004"/>
    </source>
</evidence>
<dbReference type="Pfam" id="PF00176">
    <property type="entry name" value="SNF2-rel_dom"/>
    <property type="match status" value="1"/>
</dbReference>
<keyword evidence="8" id="KW-0539">Nucleus</keyword>
<dbReference type="Gene3D" id="3.40.50.10810">
    <property type="entry name" value="Tandem AAA-ATPase domain"/>
    <property type="match status" value="1"/>
</dbReference>
<dbReference type="FunFam" id="3.40.50.10810:FF:000015">
    <property type="entry name" value="lymphoid-specific helicase isoform X1"/>
    <property type="match status" value="1"/>
</dbReference>
<dbReference type="AlphaFoldDB" id="A0AAW1QFG9"/>
<feature type="domain" description="Helicase ATP-binding" evidence="9">
    <location>
        <begin position="468"/>
        <end position="637"/>
    </location>
</feature>
<keyword evidence="12" id="KW-1185">Reference proteome</keyword>
<dbReference type="InterPro" id="IPR049730">
    <property type="entry name" value="SNF2/RAD54-like_C"/>
</dbReference>
<dbReference type="Gene3D" id="3.40.50.300">
    <property type="entry name" value="P-loop containing nucleotide triphosphate hydrolases"/>
    <property type="match status" value="1"/>
</dbReference>
<dbReference type="SMART" id="SM00487">
    <property type="entry name" value="DEXDc"/>
    <property type="match status" value="1"/>
</dbReference>
<name>A0AAW1QFG9_9CHLO</name>
<keyword evidence="7" id="KW-0175">Coiled coil</keyword>
<dbReference type="CDD" id="cd18793">
    <property type="entry name" value="SF2_C_SNF"/>
    <property type="match status" value="1"/>
</dbReference>
<evidence type="ECO:0000256" key="5">
    <source>
        <dbReference type="ARBA" id="ARBA00022806"/>
    </source>
</evidence>
<dbReference type="InterPro" id="IPR000330">
    <property type="entry name" value="SNF2_N"/>
</dbReference>
<dbReference type="EMBL" id="JALJOR010000003">
    <property type="protein sequence ID" value="KAK9820162.1"/>
    <property type="molecule type" value="Genomic_DNA"/>
</dbReference>
<dbReference type="PROSITE" id="PS51192">
    <property type="entry name" value="HELICASE_ATP_BIND_1"/>
    <property type="match status" value="1"/>
</dbReference>
<protein>
    <submittedName>
        <fullName evidence="11">Uncharacterized protein</fullName>
    </submittedName>
</protein>
<evidence type="ECO:0000259" key="10">
    <source>
        <dbReference type="PROSITE" id="PS51194"/>
    </source>
</evidence>
<reference evidence="11 12" key="1">
    <citation type="journal article" date="2024" name="Nat. Commun.">
        <title>Phylogenomics reveals the evolutionary origins of lichenization in chlorophyte algae.</title>
        <authorList>
            <person name="Puginier C."/>
            <person name="Libourel C."/>
            <person name="Otte J."/>
            <person name="Skaloud P."/>
            <person name="Haon M."/>
            <person name="Grisel S."/>
            <person name="Petersen M."/>
            <person name="Berrin J.G."/>
            <person name="Delaux P.M."/>
            <person name="Dal Grande F."/>
            <person name="Keller J."/>
        </authorList>
    </citation>
    <scope>NUCLEOTIDE SEQUENCE [LARGE SCALE GENOMIC DNA]</scope>
    <source>
        <strain evidence="11 12">SAG 2043</strain>
    </source>
</reference>
<comment type="similarity">
    <text evidence="2">Belongs to the SNF2/RAD54 helicase family.</text>
</comment>
<evidence type="ECO:0000256" key="6">
    <source>
        <dbReference type="ARBA" id="ARBA00022840"/>
    </source>
</evidence>